<evidence type="ECO:0000256" key="3">
    <source>
        <dbReference type="ARBA" id="ARBA00022692"/>
    </source>
</evidence>
<proteinExistence type="predicted"/>
<feature type="transmembrane region" description="Helical" evidence="6">
    <location>
        <begin position="124"/>
        <end position="147"/>
    </location>
</feature>
<dbReference type="EMBL" id="WBSZ01000879">
    <property type="protein sequence ID" value="KAB2508317.1"/>
    <property type="molecule type" value="Genomic_DNA"/>
</dbReference>
<feature type="domain" description="MASE1" evidence="7">
    <location>
        <begin position="19"/>
        <end position="182"/>
    </location>
</feature>
<feature type="non-terminal residue" evidence="8">
    <location>
        <position position="193"/>
    </location>
</feature>
<comment type="caution">
    <text evidence="8">The sequence shown here is derived from an EMBL/GenBank/DDBJ whole genome shotgun (WGS) entry which is preliminary data.</text>
</comment>
<sequence length="193" mass="21542">MNKQYQRVLVTTPHPLLRLVCLGLVTFIFTLFSLELTRFGTLLAPLWFPTSIMMVAFYRHAGKMWPGIALACSFGNIFASWMLFSWASINITYTAINIIEATVGALLLRKLLPWYNPLQNLNDWVRLALGSALVPPLVGGVLVHFLVPSAEPLRNFLVWVLSEAIGALALVPLGLLFKPHYLWLFNTSDAADG</sequence>
<organism evidence="8 9">
    <name type="scientific">Enterobacter hormaechei</name>
    <dbReference type="NCBI Taxonomy" id="158836"/>
    <lineage>
        <taxon>Bacteria</taxon>
        <taxon>Pseudomonadati</taxon>
        <taxon>Pseudomonadota</taxon>
        <taxon>Gammaproteobacteria</taxon>
        <taxon>Enterobacterales</taxon>
        <taxon>Enterobacteriaceae</taxon>
        <taxon>Enterobacter</taxon>
        <taxon>Enterobacter cloacae complex</taxon>
    </lineage>
</organism>
<dbReference type="GO" id="GO:0005886">
    <property type="term" value="C:plasma membrane"/>
    <property type="evidence" value="ECO:0007669"/>
    <property type="project" value="UniProtKB-SubCell"/>
</dbReference>
<name>A0A6L3XRL1_9ENTR</name>
<comment type="subcellular location">
    <subcellularLocation>
        <location evidence="1">Cell membrane</location>
        <topology evidence="1">Multi-pass membrane protein</topology>
    </subcellularLocation>
</comment>
<evidence type="ECO:0000313" key="9">
    <source>
        <dbReference type="Proteomes" id="UP000476281"/>
    </source>
</evidence>
<evidence type="ECO:0000259" key="7">
    <source>
        <dbReference type="Pfam" id="PF05231"/>
    </source>
</evidence>
<feature type="transmembrane region" description="Helical" evidence="6">
    <location>
        <begin position="64"/>
        <end position="84"/>
    </location>
</feature>
<gene>
    <name evidence="8" type="ORF">F9C29_20520</name>
</gene>
<dbReference type="Proteomes" id="UP000476281">
    <property type="component" value="Unassembled WGS sequence"/>
</dbReference>
<accession>A0A6L3XRL1</accession>
<reference evidence="8 9" key="1">
    <citation type="submission" date="2019-09" db="EMBL/GenBank/DDBJ databases">
        <title>Reversal of blaTEM antimicrobial resistance by CRISPR-Cas9 in clinical E. coli and other Enterobacteriaceae strains.</title>
        <authorList>
            <person name="Tagliaferri T."/>
            <person name="Guimaraes N."/>
            <person name="Pereira M."/>
            <person name="Felicori L."/>
            <person name="Horz H.-P."/>
            <person name="Santos S."/>
            <person name="Mendes T."/>
        </authorList>
    </citation>
    <scope>NUCLEOTIDE SEQUENCE [LARGE SCALE GENOMIC DNA]</scope>
    <source>
        <strain evidence="8 9">E2_blaTEM_MG</strain>
    </source>
</reference>
<feature type="transmembrane region" description="Helical" evidence="6">
    <location>
        <begin position="156"/>
        <end position="177"/>
    </location>
</feature>
<dbReference type="Pfam" id="PF05231">
    <property type="entry name" value="MASE1"/>
    <property type="match status" value="1"/>
</dbReference>
<dbReference type="InterPro" id="IPR007895">
    <property type="entry name" value="MASE1"/>
</dbReference>
<evidence type="ECO:0000313" key="8">
    <source>
        <dbReference type="EMBL" id="KAB2508317.1"/>
    </source>
</evidence>
<keyword evidence="3 6" id="KW-0812">Transmembrane</keyword>
<evidence type="ECO:0000256" key="6">
    <source>
        <dbReference type="SAM" id="Phobius"/>
    </source>
</evidence>
<dbReference type="AlphaFoldDB" id="A0A6L3XRL1"/>
<protein>
    <submittedName>
        <fullName evidence="8">Diguanylate cyclase</fullName>
    </submittedName>
</protein>
<evidence type="ECO:0000256" key="1">
    <source>
        <dbReference type="ARBA" id="ARBA00004651"/>
    </source>
</evidence>
<evidence type="ECO:0000256" key="5">
    <source>
        <dbReference type="ARBA" id="ARBA00023136"/>
    </source>
</evidence>
<keyword evidence="5 6" id="KW-0472">Membrane</keyword>
<feature type="transmembrane region" description="Helical" evidence="6">
    <location>
        <begin position="39"/>
        <end position="58"/>
    </location>
</feature>
<evidence type="ECO:0000256" key="4">
    <source>
        <dbReference type="ARBA" id="ARBA00022989"/>
    </source>
</evidence>
<feature type="transmembrane region" description="Helical" evidence="6">
    <location>
        <begin position="15"/>
        <end position="32"/>
    </location>
</feature>
<evidence type="ECO:0000256" key="2">
    <source>
        <dbReference type="ARBA" id="ARBA00022475"/>
    </source>
</evidence>
<keyword evidence="4 6" id="KW-1133">Transmembrane helix</keyword>
<keyword evidence="2" id="KW-1003">Cell membrane</keyword>